<accession>A0A077M0P9</accession>
<dbReference type="GO" id="GO:0005829">
    <property type="term" value="C:cytosol"/>
    <property type="evidence" value="ECO:0007669"/>
    <property type="project" value="TreeGrafter"/>
</dbReference>
<evidence type="ECO:0000259" key="5">
    <source>
        <dbReference type="Pfam" id="PF00389"/>
    </source>
</evidence>
<dbReference type="AlphaFoldDB" id="A0A077M0P9"/>
<proteinExistence type="inferred from homology"/>
<evidence type="ECO:0000256" key="1">
    <source>
        <dbReference type="ARBA" id="ARBA00005854"/>
    </source>
</evidence>
<dbReference type="EMBL" id="CAJB01000368">
    <property type="protein sequence ID" value="CCH79421.1"/>
    <property type="molecule type" value="Genomic_DNA"/>
</dbReference>
<dbReference type="SUPFAM" id="SSF51735">
    <property type="entry name" value="NAD(P)-binding Rossmann-fold domains"/>
    <property type="match status" value="1"/>
</dbReference>
<keyword evidence="8" id="KW-1185">Reference proteome</keyword>
<name>A0A077M0P9_9MICO</name>
<comment type="caution">
    <text evidence="7">The sequence shown here is derived from an EMBL/GenBank/DDBJ whole genome shotgun (WGS) entry which is preliminary data.</text>
</comment>
<dbReference type="GO" id="GO:0051287">
    <property type="term" value="F:NAD binding"/>
    <property type="evidence" value="ECO:0007669"/>
    <property type="project" value="InterPro"/>
</dbReference>
<evidence type="ECO:0000256" key="2">
    <source>
        <dbReference type="ARBA" id="ARBA00023002"/>
    </source>
</evidence>
<evidence type="ECO:0000259" key="6">
    <source>
        <dbReference type="Pfam" id="PF02826"/>
    </source>
</evidence>
<sequence length="318" mass="34141">MTPRPVVGLSRPLPEESLLALRELADVRMPPEDRPADLADVLRGADHALVTPYERIDDALLDACPTLRRIITVSAGYDHIDVAACASRGIEVANTPGAVVAATADHAFGLLLAASRRIVEADAYTRSGSWSGGVAPFLGQDVHHSTLGIVGMGRIGQQLARRAHGFDMEVVYHGRRRLEPTLESRLGVRRLPLEELLAHSDAVILQVSYSPGTHHLLDERRLALMKPSAVLVNTSRGGVVDDAALARALSSGRLAGAGLDVFEGEPHLLPELRSLPNVVLTPHLGAHTVTTHRRMAQEALTNLIGTLRGAELENRVTP</sequence>
<dbReference type="GO" id="GO:0016618">
    <property type="term" value="F:hydroxypyruvate reductase [NAD(P)H] activity"/>
    <property type="evidence" value="ECO:0007669"/>
    <property type="project" value="TreeGrafter"/>
</dbReference>
<dbReference type="STRING" id="1194083.BN12_430011"/>
<keyword evidence="2 4" id="KW-0560">Oxidoreductase</keyword>
<protein>
    <submittedName>
        <fullName evidence="7">Glyoxylate reductase</fullName>
        <ecNumber evidence="7">1.1.1.26</ecNumber>
    </submittedName>
</protein>
<feature type="domain" description="D-isomer specific 2-hydroxyacid dehydrogenase catalytic" evidence="5">
    <location>
        <begin position="11"/>
        <end position="316"/>
    </location>
</feature>
<evidence type="ECO:0000313" key="8">
    <source>
        <dbReference type="Proteomes" id="UP000035721"/>
    </source>
</evidence>
<reference evidence="7 8" key="1">
    <citation type="journal article" date="2013" name="ISME J.">
        <title>A metabolic model for members of the genus Tetrasphaera involved in enhanced biological phosphorus removal.</title>
        <authorList>
            <person name="Kristiansen R."/>
            <person name="Nguyen H.T.T."/>
            <person name="Saunders A.M."/>
            <person name="Nielsen J.L."/>
            <person name="Wimmer R."/>
            <person name="Le V.Q."/>
            <person name="McIlroy S.J."/>
            <person name="Petrovski S."/>
            <person name="Seviour R.J."/>
            <person name="Calteau A."/>
            <person name="Nielsen K.L."/>
            <person name="Nielsen P.H."/>
        </authorList>
    </citation>
    <scope>NUCLEOTIDE SEQUENCE [LARGE SCALE GENOMIC DNA]</scope>
    <source>
        <strain evidence="7 8">T1-X7</strain>
    </source>
</reference>
<dbReference type="Proteomes" id="UP000035721">
    <property type="component" value="Unassembled WGS sequence"/>
</dbReference>
<dbReference type="SUPFAM" id="SSF52283">
    <property type="entry name" value="Formate/glycerate dehydrogenase catalytic domain-like"/>
    <property type="match status" value="1"/>
</dbReference>
<dbReference type="InterPro" id="IPR006139">
    <property type="entry name" value="D-isomer_2_OHA_DH_cat_dom"/>
</dbReference>
<dbReference type="Pfam" id="PF02826">
    <property type="entry name" value="2-Hacid_dh_C"/>
    <property type="match status" value="1"/>
</dbReference>
<evidence type="ECO:0000313" key="7">
    <source>
        <dbReference type="EMBL" id="CCH79421.1"/>
    </source>
</evidence>
<dbReference type="InterPro" id="IPR029753">
    <property type="entry name" value="D-isomer_DH_CS"/>
</dbReference>
<dbReference type="EC" id="1.1.1.26" evidence="7"/>
<dbReference type="PANTHER" id="PTHR10996">
    <property type="entry name" value="2-HYDROXYACID DEHYDROGENASE-RELATED"/>
    <property type="match status" value="1"/>
</dbReference>
<gene>
    <name evidence="7" type="primary">gyaR</name>
    <name evidence="7" type="ORF">BN12_430011</name>
</gene>
<dbReference type="GO" id="GO:0047964">
    <property type="term" value="F:glyoxylate reductase (NADH) activity"/>
    <property type="evidence" value="ECO:0007669"/>
    <property type="project" value="UniProtKB-EC"/>
</dbReference>
<evidence type="ECO:0000256" key="3">
    <source>
        <dbReference type="ARBA" id="ARBA00023027"/>
    </source>
</evidence>
<dbReference type="RefSeq" id="WP_048551298.1">
    <property type="nucleotide sequence ID" value="NZ_HF570958.1"/>
</dbReference>
<dbReference type="PROSITE" id="PS00671">
    <property type="entry name" value="D_2_HYDROXYACID_DH_3"/>
    <property type="match status" value="1"/>
</dbReference>
<dbReference type="FunFam" id="3.40.50.720:FF:000203">
    <property type="entry name" value="D-3-phosphoglycerate dehydrogenase (SerA)"/>
    <property type="match status" value="1"/>
</dbReference>
<comment type="similarity">
    <text evidence="1 4">Belongs to the D-isomer specific 2-hydroxyacid dehydrogenase family.</text>
</comment>
<dbReference type="InterPro" id="IPR050223">
    <property type="entry name" value="D-isomer_2-hydroxyacid_DH"/>
</dbReference>
<organism evidence="7 8">
    <name type="scientific">Nostocoides japonicum T1-X7</name>
    <dbReference type="NCBI Taxonomy" id="1194083"/>
    <lineage>
        <taxon>Bacteria</taxon>
        <taxon>Bacillati</taxon>
        <taxon>Actinomycetota</taxon>
        <taxon>Actinomycetes</taxon>
        <taxon>Micrococcales</taxon>
        <taxon>Intrasporangiaceae</taxon>
        <taxon>Nostocoides</taxon>
    </lineage>
</organism>
<dbReference type="Pfam" id="PF00389">
    <property type="entry name" value="2-Hacid_dh"/>
    <property type="match status" value="1"/>
</dbReference>
<dbReference type="CDD" id="cd05301">
    <property type="entry name" value="GDH"/>
    <property type="match status" value="1"/>
</dbReference>
<keyword evidence="3" id="KW-0520">NAD</keyword>
<dbReference type="InterPro" id="IPR006140">
    <property type="entry name" value="D-isomer_DH_NAD-bd"/>
</dbReference>
<dbReference type="InterPro" id="IPR036291">
    <property type="entry name" value="NAD(P)-bd_dom_sf"/>
</dbReference>
<dbReference type="OrthoDB" id="117809at2"/>
<dbReference type="GO" id="GO:0030267">
    <property type="term" value="F:glyoxylate reductase (NADPH) activity"/>
    <property type="evidence" value="ECO:0007669"/>
    <property type="project" value="TreeGrafter"/>
</dbReference>
<dbReference type="PANTHER" id="PTHR10996:SF283">
    <property type="entry name" value="GLYOXYLATE_HYDROXYPYRUVATE REDUCTASE B"/>
    <property type="match status" value="1"/>
</dbReference>
<evidence type="ECO:0000256" key="4">
    <source>
        <dbReference type="RuleBase" id="RU003719"/>
    </source>
</evidence>
<feature type="domain" description="D-isomer specific 2-hydroxyacid dehydrogenase NAD-binding" evidence="6">
    <location>
        <begin position="108"/>
        <end position="285"/>
    </location>
</feature>
<dbReference type="Gene3D" id="3.40.50.720">
    <property type="entry name" value="NAD(P)-binding Rossmann-like Domain"/>
    <property type="match status" value="2"/>
</dbReference>